<dbReference type="InterPro" id="IPR001138">
    <property type="entry name" value="Zn2Cys6_DnaBD"/>
</dbReference>
<reference evidence="5" key="1">
    <citation type="journal article" date="2020" name="Stud. Mycol.">
        <title>101 Dothideomycetes genomes: a test case for predicting lifestyles and emergence of pathogens.</title>
        <authorList>
            <person name="Haridas S."/>
            <person name="Albert R."/>
            <person name="Binder M."/>
            <person name="Bloem J."/>
            <person name="Labutti K."/>
            <person name="Salamov A."/>
            <person name="Andreopoulos B."/>
            <person name="Baker S."/>
            <person name="Barry K."/>
            <person name="Bills G."/>
            <person name="Bluhm B."/>
            <person name="Cannon C."/>
            <person name="Castanera R."/>
            <person name="Culley D."/>
            <person name="Daum C."/>
            <person name="Ezra D."/>
            <person name="Gonzalez J."/>
            <person name="Henrissat B."/>
            <person name="Kuo A."/>
            <person name="Liang C."/>
            <person name="Lipzen A."/>
            <person name="Lutzoni F."/>
            <person name="Magnuson J."/>
            <person name="Mondo S."/>
            <person name="Nolan M."/>
            <person name="Ohm R."/>
            <person name="Pangilinan J."/>
            <person name="Park H.-J."/>
            <person name="Ramirez L."/>
            <person name="Alfaro M."/>
            <person name="Sun H."/>
            <person name="Tritt A."/>
            <person name="Yoshinaga Y."/>
            <person name="Zwiers L.-H."/>
            <person name="Turgeon B."/>
            <person name="Goodwin S."/>
            <person name="Spatafora J."/>
            <person name="Crous P."/>
            <person name="Grigoriev I."/>
        </authorList>
    </citation>
    <scope>NUCLEOTIDE SEQUENCE</scope>
    <source>
        <strain evidence="5">SCOH1-5</strain>
    </source>
</reference>
<comment type="subcellular location">
    <subcellularLocation>
        <location evidence="1">Nucleus</location>
    </subcellularLocation>
</comment>
<dbReference type="AlphaFoldDB" id="A0A6A6F2E1"/>
<feature type="region of interest" description="Disordered" evidence="3">
    <location>
        <begin position="47"/>
        <end position="70"/>
    </location>
</feature>
<organism evidence="5 6">
    <name type="scientific">Cercospora zeae-maydis SCOH1-5</name>
    <dbReference type="NCBI Taxonomy" id="717836"/>
    <lineage>
        <taxon>Eukaryota</taxon>
        <taxon>Fungi</taxon>
        <taxon>Dikarya</taxon>
        <taxon>Ascomycota</taxon>
        <taxon>Pezizomycotina</taxon>
        <taxon>Dothideomycetes</taxon>
        <taxon>Dothideomycetidae</taxon>
        <taxon>Mycosphaerellales</taxon>
        <taxon>Mycosphaerellaceae</taxon>
        <taxon>Cercospora</taxon>
    </lineage>
</organism>
<dbReference type="PANTHER" id="PTHR37534:SF17">
    <property type="entry name" value="ZN(2)-C6 FUNGAL-TYPE DOMAIN-CONTAINING PROTEIN"/>
    <property type="match status" value="1"/>
</dbReference>
<evidence type="ECO:0000256" key="1">
    <source>
        <dbReference type="ARBA" id="ARBA00004123"/>
    </source>
</evidence>
<feature type="domain" description="Zn(2)-C6 fungal-type" evidence="4">
    <location>
        <begin position="4"/>
        <end position="33"/>
    </location>
</feature>
<dbReference type="GO" id="GO:0000976">
    <property type="term" value="F:transcription cis-regulatory region binding"/>
    <property type="evidence" value="ECO:0007669"/>
    <property type="project" value="TreeGrafter"/>
</dbReference>
<protein>
    <recommendedName>
        <fullName evidence="4">Zn(2)-C6 fungal-type domain-containing protein</fullName>
    </recommendedName>
</protein>
<dbReference type="GO" id="GO:0005634">
    <property type="term" value="C:nucleus"/>
    <property type="evidence" value="ECO:0007669"/>
    <property type="project" value="UniProtKB-SubCell"/>
</dbReference>
<evidence type="ECO:0000256" key="3">
    <source>
        <dbReference type="SAM" id="MobiDB-lite"/>
    </source>
</evidence>
<evidence type="ECO:0000313" key="5">
    <source>
        <dbReference type="EMBL" id="KAF2207623.1"/>
    </source>
</evidence>
<evidence type="ECO:0000259" key="4">
    <source>
        <dbReference type="PROSITE" id="PS50048"/>
    </source>
</evidence>
<gene>
    <name evidence="5" type="ORF">CERZMDRAFT_50901</name>
</gene>
<dbReference type="EMBL" id="ML992702">
    <property type="protein sequence ID" value="KAF2207623.1"/>
    <property type="molecule type" value="Genomic_DNA"/>
</dbReference>
<proteinExistence type="predicted"/>
<dbReference type="InterPro" id="IPR021858">
    <property type="entry name" value="Fun_TF"/>
</dbReference>
<keyword evidence="6" id="KW-1185">Reference proteome</keyword>
<dbReference type="OrthoDB" id="5386330at2759"/>
<sequence length="468" mass="51300">MRTGCRQCSKRRITCDLRNPVCQKCAAKGLECSGIGFQYRFVDGTSKSKRTTANGKGGRKKRMRPAEPVKAGCDPRFESEDSAGPHLQIGIRTVVCDIAPPPPSSAQVCQSVAQAIQNDGRSWGSGMEAAEMILHKASSPGKSSLPAFDLSSTLLLEPLKPGISMLFNHFSTHIAPAMVAFETSSNGYRQLILPIAMQNELVQHAVCVVSAFHLAVSQRRVSASAEAGRSAIIRRLRENVAKGDDAQVFNYSTLTTLLVLLVGETVTGSTEFAYLFNMLAATVKDGRALAEAPPEARDFLTQQIRMFELFTPAFIDSETGANTLCGDLDSYLGWLLACQTSNPSWTHLIAIYKHAIEIARDIYLLEKTAAPGRDLIESKVACLRSLTEQIGPDTPGMHCLVWAYFIAAASSILPVDRHYFEVKLREIHQKTRMNNILAALESLERIWQEFPHGGWNLGLGTFRPVLAM</sequence>
<evidence type="ECO:0000256" key="2">
    <source>
        <dbReference type="ARBA" id="ARBA00023242"/>
    </source>
</evidence>
<dbReference type="Pfam" id="PF00172">
    <property type="entry name" value="Zn_clus"/>
    <property type="match status" value="1"/>
</dbReference>
<evidence type="ECO:0000313" key="6">
    <source>
        <dbReference type="Proteomes" id="UP000799539"/>
    </source>
</evidence>
<dbReference type="GO" id="GO:0000981">
    <property type="term" value="F:DNA-binding transcription factor activity, RNA polymerase II-specific"/>
    <property type="evidence" value="ECO:0007669"/>
    <property type="project" value="InterPro"/>
</dbReference>
<dbReference type="GO" id="GO:0045944">
    <property type="term" value="P:positive regulation of transcription by RNA polymerase II"/>
    <property type="evidence" value="ECO:0007669"/>
    <property type="project" value="TreeGrafter"/>
</dbReference>
<dbReference type="Pfam" id="PF11951">
    <property type="entry name" value="Fungal_trans_2"/>
    <property type="match status" value="2"/>
</dbReference>
<dbReference type="GO" id="GO:0008270">
    <property type="term" value="F:zinc ion binding"/>
    <property type="evidence" value="ECO:0007669"/>
    <property type="project" value="InterPro"/>
</dbReference>
<dbReference type="CDD" id="cd00067">
    <property type="entry name" value="GAL4"/>
    <property type="match status" value="1"/>
</dbReference>
<name>A0A6A6F2E1_9PEZI</name>
<dbReference type="SUPFAM" id="SSF57701">
    <property type="entry name" value="Zn2/Cys6 DNA-binding domain"/>
    <property type="match status" value="1"/>
</dbReference>
<dbReference type="PANTHER" id="PTHR37534">
    <property type="entry name" value="TRANSCRIPTIONAL ACTIVATOR PROTEIN UGA3"/>
    <property type="match status" value="1"/>
</dbReference>
<dbReference type="InterPro" id="IPR036864">
    <property type="entry name" value="Zn2-C6_fun-type_DNA-bd_sf"/>
</dbReference>
<dbReference type="Gene3D" id="4.10.240.10">
    <property type="entry name" value="Zn(2)-C6 fungal-type DNA-binding domain"/>
    <property type="match status" value="1"/>
</dbReference>
<keyword evidence="2" id="KW-0539">Nucleus</keyword>
<dbReference type="PROSITE" id="PS50048">
    <property type="entry name" value="ZN2_CY6_FUNGAL_2"/>
    <property type="match status" value="1"/>
</dbReference>
<dbReference type="Proteomes" id="UP000799539">
    <property type="component" value="Unassembled WGS sequence"/>
</dbReference>
<dbReference type="PROSITE" id="PS00463">
    <property type="entry name" value="ZN2_CY6_FUNGAL_1"/>
    <property type="match status" value="1"/>
</dbReference>
<accession>A0A6A6F2E1</accession>